<dbReference type="Gene3D" id="3.90.226.10">
    <property type="entry name" value="2-enoyl-CoA Hydratase, Chain A, domain 1"/>
    <property type="match status" value="1"/>
</dbReference>
<dbReference type="CDD" id="cd06558">
    <property type="entry name" value="crotonase-like"/>
    <property type="match status" value="1"/>
</dbReference>
<dbReference type="GO" id="GO:0004300">
    <property type="term" value="F:enoyl-CoA hydratase activity"/>
    <property type="evidence" value="ECO:0007669"/>
    <property type="project" value="UniProtKB-EC"/>
</dbReference>
<dbReference type="EC" id="4.2.1.17" evidence="3"/>
<comment type="similarity">
    <text evidence="1 2">Belongs to the enoyl-CoA hydratase/isomerase family.</text>
</comment>
<dbReference type="SUPFAM" id="SSF52096">
    <property type="entry name" value="ClpP/crotonase"/>
    <property type="match status" value="1"/>
</dbReference>
<evidence type="ECO:0000313" key="3">
    <source>
        <dbReference type="EMBL" id="PJE38007.1"/>
    </source>
</evidence>
<evidence type="ECO:0000256" key="1">
    <source>
        <dbReference type="ARBA" id="ARBA00005254"/>
    </source>
</evidence>
<dbReference type="OrthoDB" id="9802898at2"/>
<dbReference type="PANTHER" id="PTHR42964:SF1">
    <property type="entry name" value="POLYKETIDE BIOSYNTHESIS ENOYL-COA HYDRATASE PKSH-RELATED"/>
    <property type="match status" value="1"/>
</dbReference>
<evidence type="ECO:0000313" key="4">
    <source>
        <dbReference type="Proteomes" id="UP000231553"/>
    </source>
</evidence>
<dbReference type="InterPro" id="IPR001753">
    <property type="entry name" value="Enoyl-CoA_hydra/iso"/>
</dbReference>
<dbReference type="Gene3D" id="6.10.250.2850">
    <property type="match status" value="1"/>
</dbReference>
<comment type="caution">
    <text evidence="3">The sequence shown here is derived from an EMBL/GenBank/DDBJ whole genome shotgun (WGS) entry which is preliminary data.</text>
</comment>
<protein>
    <submittedName>
        <fullName evidence="3">p-hydroxycinnamoyl CoA hydratase/lyase</fullName>
        <ecNumber evidence="3">4.2.1.17</ecNumber>
    </submittedName>
</protein>
<organism evidence="3 4">
    <name type="scientific">Pseudooceanicola lipolyticus</name>
    <dbReference type="NCBI Taxonomy" id="2029104"/>
    <lineage>
        <taxon>Bacteria</taxon>
        <taxon>Pseudomonadati</taxon>
        <taxon>Pseudomonadota</taxon>
        <taxon>Alphaproteobacteria</taxon>
        <taxon>Rhodobacterales</taxon>
        <taxon>Paracoccaceae</taxon>
        <taxon>Pseudooceanicola</taxon>
    </lineage>
</organism>
<dbReference type="EMBL" id="PGTB01000006">
    <property type="protein sequence ID" value="PJE38007.1"/>
    <property type="molecule type" value="Genomic_DNA"/>
</dbReference>
<keyword evidence="4" id="KW-1185">Reference proteome</keyword>
<evidence type="ECO:0000256" key="2">
    <source>
        <dbReference type="RuleBase" id="RU003707"/>
    </source>
</evidence>
<dbReference type="InterPro" id="IPR018376">
    <property type="entry name" value="Enoyl-CoA_hyd/isom_CS"/>
</dbReference>
<dbReference type="GO" id="GO:0008300">
    <property type="term" value="P:isoprenoid catabolic process"/>
    <property type="evidence" value="ECO:0007669"/>
    <property type="project" value="TreeGrafter"/>
</dbReference>
<dbReference type="NCBIfam" id="NF006588">
    <property type="entry name" value="PRK09120.1"/>
    <property type="match status" value="1"/>
</dbReference>
<gene>
    <name evidence="3" type="ORF">CVM52_04325</name>
</gene>
<dbReference type="AlphaFoldDB" id="A0A2M8J5G0"/>
<dbReference type="Pfam" id="PF00378">
    <property type="entry name" value="ECH_1"/>
    <property type="match status" value="1"/>
</dbReference>
<name>A0A2M8J5G0_9RHOB</name>
<dbReference type="PROSITE" id="PS00166">
    <property type="entry name" value="ENOYL_COA_HYDRATASE"/>
    <property type="match status" value="1"/>
</dbReference>
<dbReference type="InterPro" id="IPR029045">
    <property type="entry name" value="ClpP/crotonase-like_dom_sf"/>
</dbReference>
<dbReference type="RefSeq" id="WP_100161372.1">
    <property type="nucleotide sequence ID" value="NZ_PGTB01000006.1"/>
</dbReference>
<accession>A0A2M8J5G0</accession>
<sequence>MPYQGLTTVEVEVEGRIAWVYLNRPEKKNAMNPKLHAEMLAVLEELEADSGIGCVVIGGRGGAFSAGQDLKEFFRDLSGDPVAQKKAQRNANDWRWHRLEVFDKPTIAMIEGVCIGGAFTQMIACDFAIAAEDATFCLSEINWGQIPGGLVTRVLTEALGYRDALDLCLTGRKFDGTEAAKLRLINEAVPAAELKARTRALAELLIGKDPEAYRATKHALRYVRNIPVREAEDYLAAKIGELRMRAGSGAQETAIRQFVDDKSYRPAESSYTSVSDKTK</sequence>
<keyword evidence="3" id="KW-0456">Lyase</keyword>
<dbReference type="InterPro" id="IPR051683">
    <property type="entry name" value="Enoyl-CoA_Hydratase/Isomerase"/>
</dbReference>
<dbReference type="Proteomes" id="UP000231553">
    <property type="component" value="Unassembled WGS sequence"/>
</dbReference>
<dbReference type="PANTHER" id="PTHR42964">
    <property type="entry name" value="ENOYL-COA HYDRATASE"/>
    <property type="match status" value="1"/>
</dbReference>
<reference evidence="3 4" key="1">
    <citation type="journal article" date="2018" name="Int. J. Syst. Evol. Microbiol.">
        <title>Pseudooceanicola lipolyticus sp. nov., a marine alphaproteobacterium, reclassification of Oceanicola flagellatus as Pseudooceanicola flagellatus comb. nov. and emended description of the genus Pseudooceanicola.</title>
        <authorList>
            <person name="Huang M.-M."/>
            <person name="Guo L.-L."/>
            <person name="Wu Y.-H."/>
            <person name="Lai Q.-L."/>
            <person name="Shao Z.-Z."/>
            <person name="Wang C.-S."/>
            <person name="Wu M."/>
            <person name="Xu X.-W."/>
        </authorList>
    </citation>
    <scope>NUCLEOTIDE SEQUENCE [LARGE SCALE GENOMIC DNA]</scope>
    <source>
        <strain evidence="3 4">157</strain>
    </source>
</reference>
<proteinExistence type="inferred from homology"/>